<name>A0A935W3Y0_9PROT</name>
<organism evidence="3 4">
    <name type="scientific">Candidatus Accumulibacter affinis</name>
    <dbReference type="NCBI Taxonomy" id="2954384"/>
    <lineage>
        <taxon>Bacteria</taxon>
        <taxon>Pseudomonadati</taxon>
        <taxon>Pseudomonadota</taxon>
        <taxon>Betaproteobacteria</taxon>
        <taxon>Candidatus Accumulibacter</taxon>
    </lineage>
</organism>
<evidence type="ECO:0000313" key="4">
    <source>
        <dbReference type="Proteomes" id="UP000706151"/>
    </source>
</evidence>
<accession>A0A935W3Y0</accession>
<feature type="signal peptide" evidence="1">
    <location>
        <begin position="1"/>
        <end position="25"/>
    </location>
</feature>
<gene>
    <name evidence="3" type="ORF">IPK02_05950</name>
</gene>
<protein>
    <submittedName>
        <fullName evidence="3">DUF4124 domain-containing protein</fullName>
    </submittedName>
</protein>
<dbReference type="EMBL" id="JADJOT010000006">
    <property type="protein sequence ID" value="MBK7953534.1"/>
    <property type="molecule type" value="Genomic_DNA"/>
</dbReference>
<comment type="caution">
    <text evidence="3">The sequence shown here is derived from an EMBL/GenBank/DDBJ whole genome shotgun (WGS) entry which is preliminary data.</text>
</comment>
<evidence type="ECO:0000259" key="2">
    <source>
        <dbReference type="Pfam" id="PF13511"/>
    </source>
</evidence>
<feature type="domain" description="DUF4124" evidence="2">
    <location>
        <begin position="22"/>
        <end position="71"/>
    </location>
</feature>
<sequence length="202" mass="21620">MIQDSPCSKFSALVAFVLTATLPFAAIGQTYKCKTPTGGTTFSDVPCPGGMRQEQVAPRDAPAYSAPQDSNARMLTAKVAEALGSGDFGRAKGLAVTTEHWQMISNAENGLRQPTTGRTDADLRAESKNSRECKEAQQSYDVEASSIRKDGAQINAAKRRMYSVCGMTEPTVIENKTVINDRPAARRTTFCTPTGGGNMVCN</sequence>
<proteinExistence type="predicted"/>
<dbReference type="Proteomes" id="UP000706151">
    <property type="component" value="Unassembled WGS sequence"/>
</dbReference>
<dbReference type="InterPro" id="IPR025392">
    <property type="entry name" value="DUF4124"/>
</dbReference>
<keyword evidence="1" id="KW-0732">Signal</keyword>
<dbReference type="AlphaFoldDB" id="A0A935W3Y0"/>
<feature type="chain" id="PRO_5037921676" evidence="1">
    <location>
        <begin position="26"/>
        <end position="202"/>
    </location>
</feature>
<dbReference type="Pfam" id="PF13511">
    <property type="entry name" value="DUF4124"/>
    <property type="match status" value="1"/>
</dbReference>
<reference evidence="3 4" key="1">
    <citation type="submission" date="2020-10" db="EMBL/GenBank/DDBJ databases">
        <title>Connecting structure to function with the recovery of over 1000 high-quality activated sludge metagenome-assembled genomes encoding full-length rRNA genes using long-read sequencing.</title>
        <authorList>
            <person name="Singleton C.M."/>
            <person name="Petriglieri F."/>
            <person name="Kristensen J.M."/>
            <person name="Kirkegaard R.H."/>
            <person name="Michaelsen T.Y."/>
            <person name="Andersen M.H."/>
            <person name="Karst S.M."/>
            <person name="Dueholm M.S."/>
            <person name="Nielsen P.H."/>
            <person name="Albertsen M."/>
        </authorList>
    </citation>
    <scope>NUCLEOTIDE SEQUENCE [LARGE SCALE GENOMIC DNA]</scope>
    <source>
        <strain evidence="3">Fred_18-Q3-R57-64_BAT3C.720</strain>
    </source>
</reference>
<evidence type="ECO:0000256" key="1">
    <source>
        <dbReference type="SAM" id="SignalP"/>
    </source>
</evidence>
<evidence type="ECO:0000313" key="3">
    <source>
        <dbReference type="EMBL" id="MBK7953534.1"/>
    </source>
</evidence>